<accession>A0ABV4D2K7</accession>
<reference evidence="1 2" key="1">
    <citation type="submission" date="2024-03" db="EMBL/GenBank/DDBJ databases">
        <title>Mouse gut bacterial collection (mGBC) of GemPharmatech.</title>
        <authorList>
            <person name="He Y."/>
            <person name="Dong L."/>
            <person name="Wu D."/>
            <person name="Gao X."/>
            <person name="Lin Z."/>
        </authorList>
    </citation>
    <scope>NUCLEOTIDE SEQUENCE [LARGE SCALE GENOMIC DNA]</scope>
    <source>
        <strain evidence="1 2">61-15</strain>
    </source>
</reference>
<protein>
    <submittedName>
        <fullName evidence="1">Accessory Sec system protein Asp2</fullName>
    </submittedName>
</protein>
<dbReference type="Proteomes" id="UP001565283">
    <property type="component" value="Unassembled WGS sequence"/>
</dbReference>
<gene>
    <name evidence="1" type="primary">asp2</name>
    <name evidence="1" type="ORF">AALA52_05945</name>
</gene>
<keyword evidence="2" id="KW-1185">Reference proteome</keyword>
<sequence>MITILQIGNNNWAEQVETLPQDIQWHFCRPNEIVPFLEALKQAERAKIIVPSEERDAPKIRIRFNAILLTETIDESLLEPLDSTIEAYGLYHDKGLSIRNINPTGIFRKKYLRELPSDGDISQKIKYLSQVLFDSQYGAKLKIPDIDVNPNFQGNIRFDGHVGMTASGYFGENFEQLFTFRYNLSSFPVALEIWQEYVKKSDTCDLQLRIFPIRRGSLYDLQAPIILTEADMQEPYVIPVENEKISFYSVSIYAKGEGEITFGPLHWRYSRVGLGRFVLGGERHSDGKRQEIMTYFNPGDMKPPMTVYFSGYRSAEGFEGYGIMKSLKTPFMLIGDPRLEGGSFYIGTPELEQKIVAAIQESLDYLGFSSSDLILSGLSMGTYGALYYAAHFNPYAVVVGKPFTNLGDTVKGMKLLRPDEFETSADVLLNATGGTSLANIDNLNKKFWEKFTTSDFPDTHFAIAYMEQDDYDRSATEKLIHHLSQKNAHIYAKGYEGRHNDNSHSIKKWFMKQYVDLLEEGYERRDK</sequence>
<dbReference type="InterPro" id="IPR029058">
    <property type="entry name" value="AB_hydrolase_fold"/>
</dbReference>
<proteinExistence type="predicted"/>
<evidence type="ECO:0000313" key="1">
    <source>
        <dbReference type="EMBL" id="MEY8443781.1"/>
    </source>
</evidence>
<dbReference type="SUPFAM" id="SSF53474">
    <property type="entry name" value="alpha/beta-Hydrolases"/>
    <property type="match status" value="1"/>
</dbReference>
<dbReference type="RefSeq" id="WP_369948352.1">
    <property type="nucleotide sequence ID" value="NZ_JBCLSH010000017.1"/>
</dbReference>
<dbReference type="Pfam" id="PF16929">
    <property type="entry name" value="Asp2"/>
    <property type="match status" value="1"/>
</dbReference>
<evidence type="ECO:0000313" key="2">
    <source>
        <dbReference type="Proteomes" id="UP001565283"/>
    </source>
</evidence>
<dbReference type="Gene3D" id="3.40.50.1820">
    <property type="entry name" value="alpha/beta hydrolase"/>
    <property type="match status" value="1"/>
</dbReference>
<name>A0ABV4D2K7_9LACT</name>
<dbReference type="EMBL" id="JBCLSH010000017">
    <property type="protein sequence ID" value="MEY8443781.1"/>
    <property type="molecule type" value="Genomic_DNA"/>
</dbReference>
<organism evidence="1 2">
    <name type="scientific">Lactococcus ileimucosae</name>
    <dbReference type="NCBI Taxonomy" id="2941329"/>
    <lineage>
        <taxon>Bacteria</taxon>
        <taxon>Bacillati</taxon>
        <taxon>Bacillota</taxon>
        <taxon>Bacilli</taxon>
        <taxon>Lactobacillales</taxon>
        <taxon>Streptococcaceae</taxon>
        <taxon>Lactococcus</taxon>
    </lineage>
</organism>
<dbReference type="InterPro" id="IPR022267">
    <property type="entry name" value="Asp2"/>
</dbReference>
<comment type="caution">
    <text evidence="1">The sequence shown here is derived from an EMBL/GenBank/DDBJ whole genome shotgun (WGS) entry which is preliminary data.</text>
</comment>
<dbReference type="NCBIfam" id="TIGR03712">
    <property type="entry name" value="acc_sec_asp2"/>
    <property type="match status" value="1"/>
</dbReference>